<keyword evidence="4" id="KW-0720">Serine protease</keyword>
<dbReference type="Proteomes" id="UP000215694">
    <property type="component" value="Unassembled WGS sequence"/>
</dbReference>
<sequence>MINILLNLYNFHESWCYEKLKNIISDSHKVLIIPFSFHDDWMTNKDEWEKAYNKDDGKYYDDVVNPFLSYNISEKNIKWLNYFNDDSEIAKKNIQESDILFFTGGLPDRMMDRLREFKIIEEIEEFKGIVMGSSAGAMIQLENYHITPDKDYDVFSYEKGLNIISDFYIEVHYNNTDLQNNSIKKVLNEKVKRVYAMKDTGGLLINKGEIVLLGDVEVFENIPYSVFIKTKKY</sequence>
<evidence type="ECO:0000313" key="6">
    <source>
        <dbReference type="Proteomes" id="UP000215694"/>
    </source>
</evidence>
<name>A0A371J6B2_9FIRM</name>
<dbReference type="GO" id="GO:0006508">
    <property type="term" value="P:proteolysis"/>
    <property type="evidence" value="ECO:0007669"/>
    <property type="project" value="UniProtKB-KW"/>
</dbReference>
<dbReference type="GO" id="GO:0008236">
    <property type="term" value="F:serine-type peptidase activity"/>
    <property type="evidence" value="ECO:0007669"/>
    <property type="project" value="UniProtKB-KW"/>
</dbReference>
<reference evidence="5 6" key="1">
    <citation type="journal article" date="2017" name="Genome Announc.">
        <title>Draft Genome Sequence of Romboutsia weinsteinii sp. nov. Strain CCRI-19649(T) Isolated from Surface Water.</title>
        <authorList>
            <person name="Maheux A.F."/>
            <person name="Boudreau D.K."/>
            <person name="Berube E."/>
            <person name="Boissinot M."/>
            <person name="Cantin P."/>
            <person name="Raymond F."/>
            <person name="Corbeil J."/>
            <person name="Omar R.F."/>
            <person name="Bergeron M.G."/>
        </authorList>
    </citation>
    <scope>NUCLEOTIDE SEQUENCE [LARGE SCALE GENOMIC DNA]</scope>
    <source>
        <strain evidence="5 6">CCRI-19649</strain>
    </source>
</reference>
<comment type="caution">
    <text evidence="5">The sequence shown here is derived from an EMBL/GenBank/DDBJ whole genome shotgun (WGS) entry which is preliminary data.</text>
</comment>
<keyword evidence="2" id="KW-0645">Protease</keyword>
<dbReference type="Gene3D" id="3.40.50.880">
    <property type="match status" value="1"/>
</dbReference>
<dbReference type="InterPro" id="IPR029062">
    <property type="entry name" value="Class_I_gatase-like"/>
</dbReference>
<organism evidence="5 6">
    <name type="scientific">Romboutsia weinsteinii</name>
    <dbReference type="NCBI Taxonomy" id="2020949"/>
    <lineage>
        <taxon>Bacteria</taxon>
        <taxon>Bacillati</taxon>
        <taxon>Bacillota</taxon>
        <taxon>Clostridia</taxon>
        <taxon>Peptostreptococcales</taxon>
        <taxon>Peptostreptococcaceae</taxon>
        <taxon>Romboutsia</taxon>
    </lineage>
</organism>
<dbReference type="AlphaFoldDB" id="A0A371J6B2"/>
<dbReference type="SUPFAM" id="SSF52317">
    <property type="entry name" value="Class I glutamine amidotransferase-like"/>
    <property type="match status" value="1"/>
</dbReference>
<dbReference type="RefSeq" id="WP_116041286.1">
    <property type="nucleotide sequence ID" value="NZ_NOJY02000008.1"/>
</dbReference>
<evidence type="ECO:0000256" key="4">
    <source>
        <dbReference type="ARBA" id="ARBA00022825"/>
    </source>
</evidence>
<proteinExistence type="inferred from homology"/>
<keyword evidence="3" id="KW-0378">Hydrolase</keyword>
<dbReference type="OrthoDB" id="384634at2"/>
<dbReference type="Pfam" id="PF03575">
    <property type="entry name" value="Peptidase_S51"/>
    <property type="match status" value="1"/>
</dbReference>
<keyword evidence="6" id="KW-1185">Reference proteome</keyword>
<dbReference type="InterPro" id="IPR005320">
    <property type="entry name" value="Peptidase_S51"/>
</dbReference>
<gene>
    <name evidence="5" type="ORF">CHL78_006500</name>
</gene>
<protein>
    <submittedName>
        <fullName evidence="5">Peptidase S51</fullName>
    </submittedName>
</protein>
<accession>A0A371J6B2</accession>
<evidence type="ECO:0000313" key="5">
    <source>
        <dbReference type="EMBL" id="RDY28233.1"/>
    </source>
</evidence>
<evidence type="ECO:0000256" key="1">
    <source>
        <dbReference type="ARBA" id="ARBA00006534"/>
    </source>
</evidence>
<dbReference type="EMBL" id="NOJY02000008">
    <property type="protein sequence ID" value="RDY28233.1"/>
    <property type="molecule type" value="Genomic_DNA"/>
</dbReference>
<evidence type="ECO:0000256" key="2">
    <source>
        <dbReference type="ARBA" id="ARBA00022670"/>
    </source>
</evidence>
<comment type="similarity">
    <text evidence="1">Belongs to the peptidase S51 family.</text>
</comment>
<evidence type="ECO:0000256" key="3">
    <source>
        <dbReference type="ARBA" id="ARBA00022801"/>
    </source>
</evidence>